<evidence type="ECO:0000313" key="2">
    <source>
        <dbReference type="EMBL" id="CAB0005273.1"/>
    </source>
</evidence>
<dbReference type="Proteomes" id="UP000479000">
    <property type="component" value="Unassembled WGS sequence"/>
</dbReference>
<reference evidence="2 3" key="1">
    <citation type="submission" date="2020-02" db="EMBL/GenBank/DDBJ databases">
        <authorList>
            <person name="Ferguson B K."/>
        </authorList>
    </citation>
    <scope>NUCLEOTIDE SEQUENCE [LARGE SCALE GENOMIC DNA]</scope>
</reference>
<organism evidence="2 3">
    <name type="scientific">Nesidiocoris tenuis</name>
    <dbReference type="NCBI Taxonomy" id="355587"/>
    <lineage>
        <taxon>Eukaryota</taxon>
        <taxon>Metazoa</taxon>
        <taxon>Ecdysozoa</taxon>
        <taxon>Arthropoda</taxon>
        <taxon>Hexapoda</taxon>
        <taxon>Insecta</taxon>
        <taxon>Pterygota</taxon>
        <taxon>Neoptera</taxon>
        <taxon>Paraneoptera</taxon>
        <taxon>Hemiptera</taxon>
        <taxon>Heteroptera</taxon>
        <taxon>Panheteroptera</taxon>
        <taxon>Cimicomorpha</taxon>
        <taxon>Miridae</taxon>
        <taxon>Dicyphina</taxon>
        <taxon>Nesidiocoris</taxon>
    </lineage>
</organism>
<sequence>MPHVLRHGGSRGSPVASTEPPPCGTQRGGGPVVAASAVRGPLSQSATATAGHAHRRLKLLAKDDRRDGKGELLDTGMKRITKRGRKRYLAGGGRNSTTLPSSPWVSSSCCCASQSGNTEFRGALTEVLVGSR</sequence>
<dbReference type="AlphaFoldDB" id="A0A6H5GPG4"/>
<keyword evidence="3" id="KW-1185">Reference proteome</keyword>
<name>A0A6H5GPG4_9HEMI</name>
<protein>
    <submittedName>
        <fullName evidence="2">Uncharacterized protein</fullName>
    </submittedName>
</protein>
<feature type="non-terminal residue" evidence="2">
    <location>
        <position position="132"/>
    </location>
</feature>
<evidence type="ECO:0000256" key="1">
    <source>
        <dbReference type="SAM" id="MobiDB-lite"/>
    </source>
</evidence>
<dbReference type="EMBL" id="CADCXU010016136">
    <property type="protein sequence ID" value="CAB0005273.1"/>
    <property type="molecule type" value="Genomic_DNA"/>
</dbReference>
<accession>A0A6H5GPG4</accession>
<proteinExistence type="predicted"/>
<feature type="region of interest" description="Disordered" evidence="1">
    <location>
        <begin position="1"/>
        <end position="30"/>
    </location>
</feature>
<evidence type="ECO:0000313" key="3">
    <source>
        <dbReference type="Proteomes" id="UP000479000"/>
    </source>
</evidence>
<gene>
    <name evidence="2" type="ORF">NTEN_LOCUS10750</name>
</gene>